<sequence length="92" mass="9522">MVTKEGALSPIWSALPVCIASINLPSRHSVRYSIGAAFREEGRDVNVRAPGNGRAGGGGAAEADGQPVPQDPFHRAITEAESACSNLPAEPI</sequence>
<organism evidence="2 3">
    <name type="scientific">Colletotrichum chrysophilum</name>
    <dbReference type="NCBI Taxonomy" id="1836956"/>
    <lineage>
        <taxon>Eukaryota</taxon>
        <taxon>Fungi</taxon>
        <taxon>Dikarya</taxon>
        <taxon>Ascomycota</taxon>
        <taxon>Pezizomycotina</taxon>
        <taxon>Sordariomycetes</taxon>
        <taxon>Hypocreomycetidae</taxon>
        <taxon>Glomerellales</taxon>
        <taxon>Glomerellaceae</taxon>
        <taxon>Colletotrichum</taxon>
        <taxon>Colletotrichum gloeosporioides species complex</taxon>
    </lineage>
</organism>
<gene>
    <name evidence="2" type="ORF">CCHR01_18170</name>
</gene>
<keyword evidence="3" id="KW-1185">Reference proteome</keyword>
<feature type="region of interest" description="Disordered" evidence="1">
    <location>
        <begin position="45"/>
        <end position="72"/>
    </location>
</feature>
<accession>A0AAD9E8E6</accession>
<comment type="caution">
    <text evidence="2">The sequence shown here is derived from an EMBL/GenBank/DDBJ whole genome shotgun (WGS) entry which is preliminary data.</text>
</comment>
<name>A0AAD9E8E6_9PEZI</name>
<proteinExistence type="predicted"/>
<evidence type="ECO:0000313" key="2">
    <source>
        <dbReference type="EMBL" id="KAK1839205.1"/>
    </source>
</evidence>
<dbReference type="EMBL" id="JAQOWY010000705">
    <property type="protein sequence ID" value="KAK1839205.1"/>
    <property type="molecule type" value="Genomic_DNA"/>
</dbReference>
<dbReference type="Proteomes" id="UP001243330">
    <property type="component" value="Unassembled WGS sequence"/>
</dbReference>
<protein>
    <submittedName>
        <fullName evidence="2">Uncharacterized protein</fullName>
    </submittedName>
</protein>
<evidence type="ECO:0000256" key="1">
    <source>
        <dbReference type="SAM" id="MobiDB-lite"/>
    </source>
</evidence>
<dbReference type="AlphaFoldDB" id="A0AAD9E8E6"/>
<evidence type="ECO:0000313" key="3">
    <source>
        <dbReference type="Proteomes" id="UP001243330"/>
    </source>
</evidence>
<reference evidence="2" key="1">
    <citation type="submission" date="2023-01" db="EMBL/GenBank/DDBJ databases">
        <title>Colletotrichum chrysophilum M932 genome sequence.</title>
        <authorList>
            <person name="Baroncelli R."/>
        </authorList>
    </citation>
    <scope>NUCLEOTIDE SEQUENCE</scope>
    <source>
        <strain evidence="2">M932</strain>
    </source>
</reference>